<feature type="domain" description="Leucine-rich repeat-containing N-terminal plant-type" evidence="7">
    <location>
        <begin position="26"/>
        <end position="65"/>
    </location>
</feature>
<dbReference type="Pfam" id="PF23598">
    <property type="entry name" value="LRR_14"/>
    <property type="match status" value="1"/>
</dbReference>
<keyword evidence="5" id="KW-0472">Membrane</keyword>
<dbReference type="GO" id="GO:0016301">
    <property type="term" value="F:kinase activity"/>
    <property type="evidence" value="ECO:0007669"/>
    <property type="project" value="UniProtKB-KW"/>
</dbReference>
<keyword evidence="9" id="KW-0808">Transferase</keyword>
<dbReference type="InterPro" id="IPR013210">
    <property type="entry name" value="LRR_N_plant-typ"/>
</dbReference>
<proteinExistence type="predicted"/>
<dbReference type="PANTHER" id="PTHR48065">
    <property type="entry name" value="OS10G0469600 PROTEIN"/>
    <property type="match status" value="1"/>
</dbReference>
<dbReference type="AlphaFoldDB" id="A0AAV8EUU2"/>
<name>A0AAV8EUU2_9POAL</name>
<dbReference type="PANTHER" id="PTHR48065:SF67">
    <property type="entry name" value="REPEAT RESISTANCE PROTEIN, PUTATIVE, EXPRESSED-RELATED"/>
    <property type="match status" value="1"/>
</dbReference>
<evidence type="ECO:0000256" key="3">
    <source>
        <dbReference type="ARBA" id="ARBA00022729"/>
    </source>
</evidence>
<dbReference type="SUPFAM" id="SSF52058">
    <property type="entry name" value="L domain-like"/>
    <property type="match status" value="1"/>
</dbReference>
<organism evidence="9 10">
    <name type="scientific">Rhynchospora pubera</name>
    <dbReference type="NCBI Taxonomy" id="906938"/>
    <lineage>
        <taxon>Eukaryota</taxon>
        <taxon>Viridiplantae</taxon>
        <taxon>Streptophyta</taxon>
        <taxon>Embryophyta</taxon>
        <taxon>Tracheophyta</taxon>
        <taxon>Spermatophyta</taxon>
        <taxon>Magnoliopsida</taxon>
        <taxon>Liliopsida</taxon>
        <taxon>Poales</taxon>
        <taxon>Cyperaceae</taxon>
        <taxon>Cyperoideae</taxon>
        <taxon>Rhynchosporeae</taxon>
        <taxon>Rhynchospora</taxon>
    </lineage>
</organism>
<evidence type="ECO:0000313" key="10">
    <source>
        <dbReference type="Proteomes" id="UP001140206"/>
    </source>
</evidence>
<feature type="chain" id="PRO_5043619721" evidence="6">
    <location>
        <begin position="24"/>
        <end position="220"/>
    </location>
</feature>
<evidence type="ECO:0000256" key="6">
    <source>
        <dbReference type="SAM" id="SignalP"/>
    </source>
</evidence>
<evidence type="ECO:0000256" key="1">
    <source>
        <dbReference type="ARBA" id="ARBA00004370"/>
    </source>
</evidence>
<gene>
    <name evidence="9" type="ORF">LUZ62_066819</name>
</gene>
<comment type="subcellular location">
    <subcellularLocation>
        <location evidence="1">Membrane</location>
    </subcellularLocation>
</comment>
<dbReference type="InterPro" id="IPR055414">
    <property type="entry name" value="LRR_R13L4/SHOC2-like"/>
</dbReference>
<evidence type="ECO:0000259" key="8">
    <source>
        <dbReference type="Pfam" id="PF23598"/>
    </source>
</evidence>
<sequence length="220" mass="24388">MTLSKSPIVFLLFLSFYCPHLYCTETEIQALLAWRSSLNYPDCLNQVWSYNISNNPCQWQGIKCNEAGSITNLTITPLSMGDCSINGTLNKFNFSSFPNLTMLDIRSNANIHGEIPDDIGTLRNLQVLNLKTNNLTGAIPDTVSKLSKLTYLDLTGNHLTGSIPSALVNLSNLYYLSLSDNNLTGEISTSLENLLNLEQLDFSYNYLTVQFQGQLGISPS</sequence>
<dbReference type="Pfam" id="PF08263">
    <property type="entry name" value="LRRNT_2"/>
    <property type="match status" value="1"/>
</dbReference>
<feature type="signal peptide" evidence="6">
    <location>
        <begin position="1"/>
        <end position="23"/>
    </location>
</feature>
<keyword evidence="2" id="KW-0433">Leucine-rich repeat</keyword>
<evidence type="ECO:0000313" key="9">
    <source>
        <dbReference type="EMBL" id="KAJ4782562.1"/>
    </source>
</evidence>
<evidence type="ECO:0000256" key="4">
    <source>
        <dbReference type="ARBA" id="ARBA00022737"/>
    </source>
</evidence>
<keyword evidence="9" id="KW-0418">Kinase</keyword>
<dbReference type="EMBL" id="JAMFTS010000003">
    <property type="protein sequence ID" value="KAJ4782562.1"/>
    <property type="molecule type" value="Genomic_DNA"/>
</dbReference>
<feature type="domain" description="Disease resistance R13L4/SHOC-2-like LRR" evidence="8">
    <location>
        <begin position="78"/>
        <end position="204"/>
    </location>
</feature>
<comment type="caution">
    <text evidence="9">The sequence shown here is derived from an EMBL/GenBank/DDBJ whole genome shotgun (WGS) entry which is preliminary data.</text>
</comment>
<evidence type="ECO:0000259" key="7">
    <source>
        <dbReference type="Pfam" id="PF08263"/>
    </source>
</evidence>
<evidence type="ECO:0000256" key="2">
    <source>
        <dbReference type="ARBA" id="ARBA00022614"/>
    </source>
</evidence>
<accession>A0AAV8EUU2</accession>
<dbReference type="InterPro" id="IPR032675">
    <property type="entry name" value="LRR_dom_sf"/>
</dbReference>
<keyword evidence="9" id="KW-0675">Receptor</keyword>
<protein>
    <submittedName>
        <fullName evidence="9">Leucine-rich repeat receptor-like protein kinase family protein</fullName>
    </submittedName>
</protein>
<dbReference type="GO" id="GO:0016020">
    <property type="term" value="C:membrane"/>
    <property type="evidence" value="ECO:0007669"/>
    <property type="project" value="UniProtKB-SubCell"/>
</dbReference>
<dbReference type="Proteomes" id="UP001140206">
    <property type="component" value="Chromosome 3"/>
</dbReference>
<keyword evidence="4" id="KW-0677">Repeat</keyword>
<evidence type="ECO:0000256" key="5">
    <source>
        <dbReference type="ARBA" id="ARBA00023136"/>
    </source>
</evidence>
<dbReference type="Gene3D" id="3.80.10.10">
    <property type="entry name" value="Ribonuclease Inhibitor"/>
    <property type="match status" value="2"/>
</dbReference>
<dbReference type="PRINTS" id="PR00019">
    <property type="entry name" value="LEURICHRPT"/>
</dbReference>
<reference evidence="9" key="1">
    <citation type="submission" date="2022-08" db="EMBL/GenBank/DDBJ databases">
        <authorList>
            <person name="Marques A."/>
        </authorList>
    </citation>
    <scope>NUCLEOTIDE SEQUENCE</scope>
    <source>
        <strain evidence="9">RhyPub2mFocal</strain>
        <tissue evidence="9">Leaves</tissue>
    </source>
</reference>
<keyword evidence="10" id="KW-1185">Reference proteome</keyword>
<dbReference type="FunFam" id="3.80.10.10:FF:000400">
    <property type="entry name" value="Nuclear pore complex protein NUP107"/>
    <property type="match status" value="1"/>
</dbReference>
<keyword evidence="3 6" id="KW-0732">Signal</keyword>